<sequence>MLEPVQTEDALAACVRTRHVLASPPVRLLLTSFVTTIAHNDCGCMYACVRQQRRAGERVDEAEQTPGFLGDMLDPWELESRGEAGTQGEGVGVGAGTPRETR</sequence>
<organism evidence="2 3">
    <name type="scientific">Pleuronectes platessa</name>
    <name type="common">European plaice</name>
    <dbReference type="NCBI Taxonomy" id="8262"/>
    <lineage>
        <taxon>Eukaryota</taxon>
        <taxon>Metazoa</taxon>
        <taxon>Chordata</taxon>
        <taxon>Craniata</taxon>
        <taxon>Vertebrata</taxon>
        <taxon>Euteleostomi</taxon>
        <taxon>Actinopterygii</taxon>
        <taxon>Neopterygii</taxon>
        <taxon>Teleostei</taxon>
        <taxon>Neoteleostei</taxon>
        <taxon>Acanthomorphata</taxon>
        <taxon>Carangaria</taxon>
        <taxon>Pleuronectiformes</taxon>
        <taxon>Pleuronectoidei</taxon>
        <taxon>Pleuronectidae</taxon>
        <taxon>Pleuronectes</taxon>
    </lineage>
</organism>
<name>A0A9N7VCN0_PLEPL</name>
<accession>A0A9N7VCN0</accession>
<gene>
    <name evidence="2" type="ORF">PLEPLA_LOCUS36089</name>
</gene>
<keyword evidence="3" id="KW-1185">Reference proteome</keyword>
<evidence type="ECO:0000313" key="3">
    <source>
        <dbReference type="Proteomes" id="UP001153269"/>
    </source>
</evidence>
<evidence type="ECO:0000256" key="1">
    <source>
        <dbReference type="SAM" id="MobiDB-lite"/>
    </source>
</evidence>
<dbReference type="EMBL" id="CADEAL010003978">
    <property type="protein sequence ID" value="CAB1448435.1"/>
    <property type="molecule type" value="Genomic_DNA"/>
</dbReference>
<comment type="caution">
    <text evidence="2">The sequence shown here is derived from an EMBL/GenBank/DDBJ whole genome shotgun (WGS) entry which is preliminary data.</text>
</comment>
<feature type="compositionally biased region" description="Gly residues" evidence="1">
    <location>
        <begin position="85"/>
        <end position="95"/>
    </location>
</feature>
<evidence type="ECO:0000313" key="2">
    <source>
        <dbReference type="EMBL" id="CAB1448435.1"/>
    </source>
</evidence>
<dbReference type="Proteomes" id="UP001153269">
    <property type="component" value="Unassembled WGS sequence"/>
</dbReference>
<dbReference type="AlphaFoldDB" id="A0A9N7VCN0"/>
<feature type="region of interest" description="Disordered" evidence="1">
    <location>
        <begin position="57"/>
        <end position="102"/>
    </location>
</feature>
<reference evidence="2" key="1">
    <citation type="submission" date="2020-03" db="EMBL/GenBank/DDBJ databases">
        <authorList>
            <person name="Weist P."/>
        </authorList>
    </citation>
    <scope>NUCLEOTIDE SEQUENCE</scope>
</reference>
<proteinExistence type="predicted"/>
<protein>
    <submittedName>
        <fullName evidence="2">Uncharacterized protein</fullName>
    </submittedName>
</protein>